<evidence type="ECO:0000259" key="6">
    <source>
        <dbReference type="PROSITE" id="PS51158"/>
    </source>
</evidence>
<dbReference type="OMA" id="HICHALK"/>
<dbReference type="GO" id="GO:0005524">
    <property type="term" value="F:ATP binding"/>
    <property type="evidence" value="ECO:0007669"/>
    <property type="project" value="UniProtKB-KW"/>
</dbReference>
<evidence type="ECO:0000256" key="2">
    <source>
        <dbReference type="ARBA" id="ARBA00022679"/>
    </source>
</evidence>
<dbReference type="OrthoDB" id="423499at2759"/>
<dbReference type="EMBL" id="CAJNNV010033476">
    <property type="protein sequence ID" value="CAE8643934.1"/>
    <property type="molecule type" value="Genomic_DNA"/>
</dbReference>
<evidence type="ECO:0000256" key="3">
    <source>
        <dbReference type="ARBA" id="ARBA00022741"/>
    </source>
</evidence>
<dbReference type="InterPro" id="IPR004166">
    <property type="entry name" value="a-kinase_dom"/>
</dbReference>
<dbReference type="Gene3D" id="3.30.200.20">
    <property type="entry name" value="Phosphorylase Kinase, domain 1"/>
    <property type="match status" value="1"/>
</dbReference>
<keyword evidence="1" id="KW-0723">Serine/threonine-protein kinase</keyword>
<dbReference type="PANTHER" id="PTHR45992:SF11">
    <property type="entry name" value="ALPHA-TYPE PROTEIN KINASE DOMAIN-CONTAINING PROTEIN"/>
    <property type="match status" value="1"/>
</dbReference>
<dbReference type="Gene3D" id="3.20.200.10">
    <property type="entry name" value="MHCK/EF2 kinase"/>
    <property type="match status" value="1"/>
</dbReference>
<dbReference type="EMBL" id="CAJNNW010027148">
    <property type="protein sequence ID" value="CAE8689868.1"/>
    <property type="molecule type" value="Genomic_DNA"/>
</dbReference>
<dbReference type="InterPro" id="IPR051852">
    <property type="entry name" value="Alpha-type_PK"/>
</dbReference>
<dbReference type="PANTHER" id="PTHR45992">
    <property type="entry name" value="EUKARYOTIC ELONGATION FACTOR 2 KINASE-RELATED"/>
    <property type="match status" value="1"/>
</dbReference>
<accession>A0A813I1R6</accession>
<evidence type="ECO:0000256" key="5">
    <source>
        <dbReference type="ARBA" id="ARBA00022840"/>
    </source>
</evidence>
<dbReference type="Proteomes" id="UP000626109">
    <property type="component" value="Unassembled WGS sequence"/>
</dbReference>
<dbReference type="Proteomes" id="UP000654075">
    <property type="component" value="Unassembled WGS sequence"/>
</dbReference>
<evidence type="ECO:0000313" key="8">
    <source>
        <dbReference type="EMBL" id="CAE8689868.1"/>
    </source>
</evidence>
<dbReference type="SUPFAM" id="SSF56112">
    <property type="entry name" value="Protein kinase-like (PK-like)"/>
    <property type="match status" value="1"/>
</dbReference>
<evidence type="ECO:0000313" key="9">
    <source>
        <dbReference type="Proteomes" id="UP000654075"/>
    </source>
</evidence>
<dbReference type="SMART" id="SM00811">
    <property type="entry name" value="Alpha_kinase"/>
    <property type="match status" value="1"/>
</dbReference>
<reference evidence="7" key="1">
    <citation type="submission" date="2021-02" db="EMBL/GenBank/DDBJ databases">
        <authorList>
            <person name="Dougan E. K."/>
            <person name="Rhodes N."/>
            <person name="Thang M."/>
            <person name="Chan C."/>
        </authorList>
    </citation>
    <scope>NUCLEOTIDE SEQUENCE</scope>
</reference>
<dbReference type="Pfam" id="PF02816">
    <property type="entry name" value="Alpha_kinase"/>
    <property type="match status" value="1"/>
</dbReference>
<organism evidence="7 9">
    <name type="scientific">Polarella glacialis</name>
    <name type="common">Dinoflagellate</name>
    <dbReference type="NCBI Taxonomy" id="89957"/>
    <lineage>
        <taxon>Eukaryota</taxon>
        <taxon>Sar</taxon>
        <taxon>Alveolata</taxon>
        <taxon>Dinophyceae</taxon>
        <taxon>Suessiales</taxon>
        <taxon>Suessiaceae</taxon>
        <taxon>Polarella</taxon>
    </lineage>
</organism>
<proteinExistence type="predicted"/>
<keyword evidence="9" id="KW-1185">Reference proteome</keyword>
<evidence type="ECO:0000313" key="7">
    <source>
        <dbReference type="EMBL" id="CAE8643934.1"/>
    </source>
</evidence>
<keyword evidence="5" id="KW-0067">ATP-binding</keyword>
<keyword evidence="3" id="KW-0547">Nucleotide-binding</keyword>
<keyword evidence="2" id="KW-0808">Transferase</keyword>
<feature type="domain" description="Alpha-type protein kinase" evidence="6">
    <location>
        <begin position="1"/>
        <end position="231"/>
    </location>
</feature>
<evidence type="ECO:0000256" key="4">
    <source>
        <dbReference type="ARBA" id="ARBA00022777"/>
    </source>
</evidence>
<keyword evidence="4" id="KW-0418">Kinase</keyword>
<name>A0A813I1R6_POLGL</name>
<dbReference type="InterPro" id="IPR011009">
    <property type="entry name" value="Kinase-like_dom_sf"/>
</dbReference>
<dbReference type="AlphaFoldDB" id="A0A813I1R6"/>
<comment type="caution">
    <text evidence="7">The sequence shown here is derived from an EMBL/GenBank/DDBJ whole genome shotgun (WGS) entry which is preliminary data.</text>
</comment>
<dbReference type="CDD" id="cd04515">
    <property type="entry name" value="Alpha_kinase"/>
    <property type="match status" value="1"/>
</dbReference>
<dbReference type="PROSITE" id="PS51158">
    <property type="entry name" value="ALPHA_KINASE"/>
    <property type="match status" value="1"/>
</dbReference>
<sequence length="263" mass="29478">MGAKPGILAFDSAPFGEGSSRLAFRCKVAEGNYKGFPTNTELVLKAMKPELYERGIRVSDRDVEMQRKAADLAQEFNRLMQPKKHGRSCNVHMLETKLGTMTGHKVTSTGKVIIRDGEGFLLEQMIIGEFDKFNSNSGWSCGTAKLPDFFSHWTWVHTGGRYLVCDLQGHRGRPGGPLYQGESYYYLLTDPAICSFERKFGITDLGKQGIKNWFAHHVCNELCETHGLVQARPASPMTMRSARATLIARRRSSYVDEMCHATC</sequence>
<dbReference type="GO" id="GO:0004674">
    <property type="term" value="F:protein serine/threonine kinase activity"/>
    <property type="evidence" value="ECO:0007669"/>
    <property type="project" value="UniProtKB-KW"/>
</dbReference>
<protein>
    <recommendedName>
        <fullName evidence="6">Alpha-type protein kinase domain-containing protein</fullName>
    </recommendedName>
</protein>
<evidence type="ECO:0000256" key="1">
    <source>
        <dbReference type="ARBA" id="ARBA00022527"/>
    </source>
</evidence>
<gene>
    <name evidence="7" type="ORF">PGLA1383_LOCUS58220</name>
    <name evidence="8" type="ORF">PGLA2088_LOCUS26665</name>
</gene>